<name>A0A2A5RY07_9LACT</name>
<dbReference type="InterPro" id="IPR036388">
    <property type="entry name" value="WH-like_DNA-bd_sf"/>
</dbReference>
<keyword evidence="2" id="KW-0804">Transcription</keyword>
<dbReference type="AlphaFoldDB" id="A0A2A5RY07"/>
<evidence type="ECO:0000259" key="3">
    <source>
        <dbReference type="Pfam" id="PF05043"/>
    </source>
</evidence>
<keyword evidence="1" id="KW-0805">Transcription regulation</keyword>
<dbReference type="STRING" id="1348632.GCA_001591745_01450"/>
<keyword evidence="5" id="KW-1185">Reference proteome</keyword>
<protein>
    <recommendedName>
        <fullName evidence="3">Mga helix-turn-helix domain-containing protein</fullName>
    </recommendedName>
</protein>
<dbReference type="EMBL" id="JXJX01000010">
    <property type="protein sequence ID" value="PCS06038.1"/>
    <property type="molecule type" value="Genomic_DNA"/>
</dbReference>
<proteinExistence type="predicted"/>
<dbReference type="PANTHER" id="PTHR30185:SF18">
    <property type="entry name" value="TRANSCRIPTIONAL REGULATOR MTLR"/>
    <property type="match status" value="1"/>
</dbReference>
<feature type="domain" description="Mga helix-turn-helix" evidence="3">
    <location>
        <begin position="80"/>
        <end position="160"/>
    </location>
</feature>
<dbReference type="InterPro" id="IPR050661">
    <property type="entry name" value="BglG_antiterminators"/>
</dbReference>
<gene>
    <name evidence="4" type="ORF">RU87_GL000234</name>
</gene>
<evidence type="ECO:0000256" key="1">
    <source>
        <dbReference type="ARBA" id="ARBA00023015"/>
    </source>
</evidence>
<dbReference type="Proteomes" id="UP000242246">
    <property type="component" value="Unassembled WGS sequence"/>
</dbReference>
<dbReference type="RefSeq" id="WP_068163743.1">
    <property type="nucleotide sequence ID" value="NZ_JXJX01000010.1"/>
</dbReference>
<organism evidence="4 5">
    <name type="scientific">Pseudolactococcus plantarum</name>
    <dbReference type="NCBI Taxonomy" id="1365"/>
    <lineage>
        <taxon>Bacteria</taxon>
        <taxon>Bacillati</taxon>
        <taxon>Bacillota</taxon>
        <taxon>Bacilli</taxon>
        <taxon>Lactobacillales</taxon>
        <taxon>Streptococcaceae</taxon>
        <taxon>Pseudolactococcus</taxon>
    </lineage>
</organism>
<dbReference type="PANTHER" id="PTHR30185">
    <property type="entry name" value="CRYPTIC BETA-GLUCOSIDE BGL OPERON ANTITERMINATOR"/>
    <property type="match status" value="1"/>
</dbReference>
<sequence>MHIESLLDKKEVIQVEIIRFLLFQTKKTTKQALAKKVKLTQNALKEYLVDIVTTCQSLGESFSISIEEKELAITFSSDINFDKIILAYVNQSLAYQILRYVLEHKKVSIFQLSQEFSSSEATIFRKLRDLNQLLKPFHIKIKNGQLVGDELQIRYFYFSLLTIIDTEFSSDDLAVTHLIEKIQPEFRHTFSKGALKRLSCWLFVTRHRFSVANHENSHFFEIQDKFISDPLYQKMGEGIQRYFKDMISYVGKYEGAMFYCFFVSFDILGTDNFSSYDLTRRKKISTAMLDTYSREIILSYYGYQRLSISDEKGLAYKLSQIHTRVLCFQGEVTLYDTKRIHDYFQQYITPDMTDLIIRLIQTTQERLGLTEAIKPFLWTNYANILVSINLSLYQNLTVGIDLDNLFSFGESLYHFLLSELSGIPQVRFEKFHEYEYYDLILTTREKPISETPHYYYLSEFISPYDIKKIKLIINKIKHQKNNYQK</sequence>
<evidence type="ECO:0000256" key="2">
    <source>
        <dbReference type="ARBA" id="ARBA00023163"/>
    </source>
</evidence>
<evidence type="ECO:0000313" key="5">
    <source>
        <dbReference type="Proteomes" id="UP000242246"/>
    </source>
</evidence>
<dbReference type="Gene3D" id="1.10.10.10">
    <property type="entry name" value="Winged helix-like DNA-binding domain superfamily/Winged helix DNA-binding domain"/>
    <property type="match status" value="1"/>
</dbReference>
<reference evidence="4 5" key="1">
    <citation type="submission" date="2014-12" db="EMBL/GenBank/DDBJ databases">
        <title>Draft genome sequences of 10 type strains of Lactococcus.</title>
        <authorList>
            <person name="Sun Z."/>
            <person name="Zhong Z."/>
            <person name="Liu W."/>
            <person name="Zhang W."/>
            <person name="Zhang H."/>
        </authorList>
    </citation>
    <scope>NUCLEOTIDE SEQUENCE [LARGE SCALE GENOMIC DNA]</scope>
    <source>
        <strain evidence="4 5">DSM 20686</strain>
    </source>
</reference>
<evidence type="ECO:0000313" key="4">
    <source>
        <dbReference type="EMBL" id="PCS06038.1"/>
    </source>
</evidence>
<dbReference type="Pfam" id="PF05043">
    <property type="entry name" value="Mga"/>
    <property type="match status" value="1"/>
</dbReference>
<dbReference type="OrthoDB" id="2192016at2"/>
<comment type="caution">
    <text evidence="4">The sequence shown here is derived from an EMBL/GenBank/DDBJ whole genome shotgun (WGS) entry which is preliminary data.</text>
</comment>
<dbReference type="InterPro" id="IPR007737">
    <property type="entry name" value="Mga_HTH"/>
</dbReference>
<accession>A0A2A5RY07</accession>